<keyword evidence="3" id="KW-1185">Reference proteome</keyword>
<proteinExistence type="predicted"/>
<evidence type="ECO:0000313" key="3">
    <source>
        <dbReference type="Proteomes" id="UP000652427"/>
    </source>
</evidence>
<reference evidence="2 3" key="1">
    <citation type="submission" date="2020-06" db="EMBL/GenBank/DDBJ databases">
        <authorList>
            <person name="Kim S.-J."/>
            <person name="Park S.-J."/>
        </authorList>
    </citation>
    <scope>NUCLEOTIDE SEQUENCE [LARGE SCALE GENOMIC DNA]</scope>
    <source>
        <strain evidence="2 3">SW-151</strain>
    </source>
</reference>
<name>A0ABX2N4L2_9SPHN</name>
<evidence type="ECO:0008006" key="4">
    <source>
        <dbReference type="Google" id="ProtNLM"/>
    </source>
</evidence>
<gene>
    <name evidence="2" type="ORF">HUO14_12275</name>
</gene>
<dbReference type="Proteomes" id="UP000652427">
    <property type="component" value="Unassembled WGS sequence"/>
</dbReference>
<organism evidence="2 3">
    <name type="scientific">Parasphingorhabdus flavimaris</name>
    <dbReference type="NCBI Taxonomy" id="266812"/>
    <lineage>
        <taxon>Bacteria</taxon>
        <taxon>Pseudomonadati</taxon>
        <taxon>Pseudomonadota</taxon>
        <taxon>Alphaproteobacteria</taxon>
        <taxon>Sphingomonadales</taxon>
        <taxon>Sphingomonadaceae</taxon>
        <taxon>Parasphingorhabdus</taxon>
    </lineage>
</organism>
<keyword evidence="1" id="KW-1133">Transmembrane helix</keyword>
<feature type="transmembrane region" description="Helical" evidence="1">
    <location>
        <begin position="28"/>
        <end position="53"/>
    </location>
</feature>
<dbReference type="EMBL" id="JABWMH010000003">
    <property type="protein sequence ID" value="NVD28668.1"/>
    <property type="molecule type" value="Genomic_DNA"/>
</dbReference>
<evidence type="ECO:0000313" key="2">
    <source>
        <dbReference type="EMBL" id="NVD28668.1"/>
    </source>
</evidence>
<evidence type="ECO:0000256" key="1">
    <source>
        <dbReference type="SAM" id="Phobius"/>
    </source>
</evidence>
<accession>A0ABX2N4L2</accession>
<dbReference type="RefSeq" id="WP_176280083.1">
    <property type="nucleotide sequence ID" value="NZ_JABWMH010000003.1"/>
</dbReference>
<sequence length="110" mass="10482">MVAIFLVPLVVFVDVVLATGFAATLRFAAGFLAAGLDAAVFLTAGCAAVAGLAAEATGCVSVFATAGASAAGLSELLDAEAGAEVTASAGRGLFSLAAGAVDVSFLISAI</sequence>
<keyword evidence="1" id="KW-0472">Membrane</keyword>
<comment type="caution">
    <text evidence="2">The sequence shown here is derived from an EMBL/GenBank/DDBJ whole genome shotgun (WGS) entry which is preliminary data.</text>
</comment>
<keyword evidence="1" id="KW-0812">Transmembrane</keyword>
<protein>
    <recommendedName>
        <fullName evidence="4">Secreted peptide</fullName>
    </recommendedName>
</protein>